<evidence type="ECO:0000313" key="2">
    <source>
        <dbReference type="EMBL" id="OGC82316.1"/>
    </source>
</evidence>
<gene>
    <name evidence="2" type="ORF">A2V81_02160</name>
</gene>
<dbReference type="PROSITE" id="PS51257">
    <property type="entry name" value="PROKAR_LIPOPROTEIN"/>
    <property type="match status" value="1"/>
</dbReference>
<feature type="coiled-coil region" evidence="1">
    <location>
        <begin position="47"/>
        <end position="84"/>
    </location>
</feature>
<comment type="caution">
    <text evidence="2">The sequence shown here is derived from an EMBL/GenBank/DDBJ whole genome shotgun (WGS) entry which is preliminary data.</text>
</comment>
<reference evidence="2 3" key="1">
    <citation type="journal article" date="2016" name="Nat. Commun.">
        <title>Thousands of microbial genomes shed light on interconnected biogeochemical processes in an aquifer system.</title>
        <authorList>
            <person name="Anantharaman K."/>
            <person name="Brown C.T."/>
            <person name="Hug L.A."/>
            <person name="Sharon I."/>
            <person name="Castelle C.J."/>
            <person name="Probst A.J."/>
            <person name="Thomas B.C."/>
            <person name="Singh A."/>
            <person name="Wilkins M.J."/>
            <person name="Karaoz U."/>
            <person name="Brodie E.L."/>
            <person name="Williams K.H."/>
            <person name="Hubbard S.S."/>
            <person name="Banfield J.F."/>
        </authorList>
    </citation>
    <scope>NUCLEOTIDE SEQUENCE [LARGE SCALE GENOMIC DNA]</scope>
</reference>
<accession>A0A1F4XKZ2</accession>
<name>A0A1F4XKZ2_9BACT</name>
<dbReference type="STRING" id="1817814.A2V81_02160"/>
<keyword evidence="1" id="KW-0175">Coiled coil</keyword>
<sequence>MKLSYVPSLSVSKSIRAFVLASGLVACNSTPETPTAADPTAVINSSVATLDRDMHTREAEIDRLEEEIRNRQDQLDDLRQAQRTATEAICRMAPDHRGCPRP</sequence>
<evidence type="ECO:0000313" key="3">
    <source>
        <dbReference type="Proteomes" id="UP000177614"/>
    </source>
</evidence>
<evidence type="ECO:0000256" key="1">
    <source>
        <dbReference type="SAM" id="Coils"/>
    </source>
</evidence>
<protein>
    <submittedName>
        <fullName evidence="2">Uncharacterized protein</fullName>
    </submittedName>
</protein>
<dbReference type="AlphaFoldDB" id="A0A1F4XKZ2"/>
<dbReference type="EMBL" id="MEWR01000008">
    <property type="protein sequence ID" value="OGC82316.1"/>
    <property type="molecule type" value="Genomic_DNA"/>
</dbReference>
<proteinExistence type="predicted"/>
<dbReference type="Proteomes" id="UP000177614">
    <property type="component" value="Unassembled WGS sequence"/>
</dbReference>
<organism evidence="2 3">
    <name type="scientific">Candidatus Abawacabacteria bacterium RBG_16_42_10</name>
    <dbReference type="NCBI Taxonomy" id="1817814"/>
    <lineage>
        <taxon>Bacteria</taxon>
        <taxon>Candidatus Abawacaibacteriota</taxon>
    </lineage>
</organism>